<gene>
    <name evidence="6" type="ORF">EJ08DRAFT_10125</name>
</gene>
<keyword evidence="7" id="KW-1185">Reference proteome</keyword>
<dbReference type="Pfam" id="PF01841">
    <property type="entry name" value="Transglut_core"/>
    <property type="match status" value="1"/>
</dbReference>
<sequence>MAERLSIRSRVPQNPLDEVKCQQLTDQFRQILSTKRMNSLSTGISISRSGSRSSRERDYGSPLPLPLSSAGNDLPAYNSLRNIPLIPKAPQDARSIRFRSMLHTLANMPCKWENPGLLDEALRVVPLERIYNEAQEECDVLNAEAASLGPNKKAAWGYQDCVIRALMRWFKSSFFSWVNNPPCSTCGTPTIGVGMAAPTPDEQARGATQVELYKCSFEGCGQYERFPRYNDAFVLLETRKGRVGEWANCFGMLCRAMGTRVRWIWNSEDHVWLEIYSLHRRKWVSVDVCEQAWDKPKLYTEGWQRKLAYCIGFSADGAMDVTRRYVRNFSRWGADRSRTPEPVLLYILDEIRATKRRDMSKQDKFRLEGEEMREYRELQGYVASAIAAEVCKSLPDSFFKGQSGHNRSPRPDPDAQKAAEARQNSAQADVDRTRIRGPNGARGAPNPQHPQNPPPPPPR</sequence>
<feature type="region of interest" description="Disordered" evidence="4">
    <location>
        <begin position="42"/>
        <end position="66"/>
    </location>
</feature>
<dbReference type="GO" id="GO:0046872">
    <property type="term" value="F:metal ion binding"/>
    <property type="evidence" value="ECO:0007669"/>
    <property type="project" value="UniProtKB-KW"/>
</dbReference>
<evidence type="ECO:0000313" key="7">
    <source>
        <dbReference type="Proteomes" id="UP000800235"/>
    </source>
</evidence>
<dbReference type="GO" id="GO:0006516">
    <property type="term" value="P:glycoprotein catabolic process"/>
    <property type="evidence" value="ECO:0007669"/>
    <property type="project" value="TreeGrafter"/>
</dbReference>
<dbReference type="GO" id="GO:0005829">
    <property type="term" value="C:cytosol"/>
    <property type="evidence" value="ECO:0007669"/>
    <property type="project" value="TreeGrafter"/>
</dbReference>
<proteinExistence type="inferred from homology"/>
<dbReference type="Proteomes" id="UP000800235">
    <property type="component" value="Unassembled WGS sequence"/>
</dbReference>
<dbReference type="Gene3D" id="2.20.25.10">
    <property type="match status" value="1"/>
</dbReference>
<evidence type="ECO:0000259" key="5">
    <source>
        <dbReference type="SMART" id="SM00460"/>
    </source>
</evidence>
<evidence type="ECO:0000313" key="6">
    <source>
        <dbReference type="EMBL" id="KAF2437027.1"/>
    </source>
</evidence>
<dbReference type="Gene3D" id="3.10.620.30">
    <property type="match status" value="1"/>
</dbReference>
<evidence type="ECO:0000256" key="1">
    <source>
        <dbReference type="ARBA" id="ARBA00009390"/>
    </source>
</evidence>
<dbReference type="InterPro" id="IPR038765">
    <property type="entry name" value="Papain-like_cys_pep_sf"/>
</dbReference>
<dbReference type="FunFam" id="2.20.25.10:FF:000011">
    <property type="entry name" value="peptide-N(4)-(N-acetyl-beta- glucosaminyl)asparagine amidase"/>
    <property type="match status" value="1"/>
</dbReference>
<feature type="compositionally biased region" description="Pro residues" evidence="4">
    <location>
        <begin position="447"/>
        <end position="459"/>
    </location>
</feature>
<evidence type="ECO:0000256" key="4">
    <source>
        <dbReference type="SAM" id="MobiDB-lite"/>
    </source>
</evidence>
<feature type="compositionally biased region" description="Low complexity" evidence="4">
    <location>
        <begin position="42"/>
        <end position="52"/>
    </location>
</feature>
<evidence type="ECO:0000256" key="2">
    <source>
        <dbReference type="ARBA" id="ARBA00022723"/>
    </source>
</evidence>
<dbReference type="OrthoDB" id="409136at2759"/>
<comment type="similarity">
    <text evidence="1">Belongs to the transglutaminase-like superfamily. PNGase family.</text>
</comment>
<dbReference type="GO" id="GO:0000224">
    <property type="term" value="F:peptide-N4-(N-acetyl-beta-glucosaminyl)asparagine amidase activity"/>
    <property type="evidence" value="ECO:0007669"/>
    <property type="project" value="TreeGrafter"/>
</dbReference>
<reference evidence="6" key="1">
    <citation type="journal article" date="2020" name="Stud. Mycol.">
        <title>101 Dothideomycetes genomes: a test case for predicting lifestyles and emergence of pathogens.</title>
        <authorList>
            <person name="Haridas S."/>
            <person name="Albert R."/>
            <person name="Binder M."/>
            <person name="Bloem J."/>
            <person name="Labutti K."/>
            <person name="Salamov A."/>
            <person name="Andreopoulos B."/>
            <person name="Baker S."/>
            <person name="Barry K."/>
            <person name="Bills G."/>
            <person name="Bluhm B."/>
            <person name="Cannon C."/>
            <person name="Castanera R."/>
            <person name="Culley D."/>
            <person name="Daum C."/>
            <person name="Ezra D."/>
            <person name="Gonzalez J."/>
            <person name="Henrissat B."/>
            <person name="Kuo A."/>
            <person name="Liang C."/>
            <person name="Lipzen A."/>
            <person name="Lutzoni F."/>
            <person name="Magnuson J."/>
            <person name="Mondo S."/>
            <person name="Nolan M."/>
            <person name="Ohm R."/>
            <person name="Pangilinan J."/>
            <person name="Park H.-J."/>
            <person name="Ramirez L."/>
            <person name="Alfaro M."/>
            <person name="Sun H."/>
            <person name="Tritt A."/>
            <person name="Yoshinaga Y."/>
            <person name="Zwiers L.-H."/>
            <person name="Turgeon B."/>
            <person name="Goodwin S."/>
            <person name="Spatafora J."/>
            <person name="Crous P."/>
            <person name="Grigoriev I."/>
        </authorList>
    </citation>
    <scope>NUCLEOTIDE SEQUENCE</scope>
    <source>
        <strain evidence="6">CBS 130266</strain>
    </source>
</reference>
<organism evidence="6 7">
    <name type="scientific">Tothia fuscella</name>
    <dbReference type="NCBI Taxonomy" id="1048955"/>
    <lineage>
        <taxon>Eukaryota</taxon>
        <taxon>Fungi</taxon>
        <taxon>Dikarya</taxon>
        <taxon>Ascomycota</taxon>
        <taxon>Pezizomycotina</taxon>
        <taxon>Dothideomycetes</taxon>
        <taxon>Pleosporomycetidae</taxon>
        <taxon>Venturiales</taxon>
        <taxon>Cylindrosympodiaceae</taxon>
        <taxon>Tothia</taxon>
    </lineage>
</organism>
<dbReference type="PANTHER" id="PTHR12143:SF19">
    <property type="entry name" value="PEPTIDE-N(4)-(N-ACETYL-BETA-GLUCOSAMINYL)ASPARAGINE AMIDASE"/>
    <property type="match status" value="1"/>
</dbReference>
<keyword evidence="2" id="KW-0479">Metal-binding</keyword>
<feature type="region of interest" description="Disordered" evidence="4">
    <location>
        <begin position="399"/>
        <end position="459"/>
    </location>
</feature>
<keyword evidence="3" id="KW-0862">Zinc</keyword>
<dbReference type="EMBL" id="MU007009">
    <property type="protein sequence ID" value="KAF2437027.1"/>
    <property type="molecule type" value="Genomic_DNA"/>
</dbReference>
<name>A0A9P4P491_9PEZI</name>
<evidence type="ECO:0000256" key="3">
    <source>
        <dbReference type="ARBA" id="ARBA00022833"/>
    </source>
</evidence>
<dbReference type="SUPFAM" id="SSF54001">
    <property type="entry name" value="Cysteine proteinases"/>
    <property type="match status" value="1"/>
</dbReference>
<protein>
    <recommendedName>
        <fullName evidence="5">Transglutaminase-like domain-containing protein</fullName>
    </recommendedName>
</protein>
<comment type="caution">
    <text evidence="6">The sequence shown here is derived from an EMBL/GenBank/DDBJ whole genome shotgun (WGS) entry which is preliminary data.</text>
</comment>
<dbReference type="PANTHER" id="PTHR12143">
    <property type="entry name" value="PEPTIDE N-GLYCANASE PNGASE -RELATED"/>
    <property type="match status" value="1"/>
</dbReference>
<dbReference type="AlphaFoldDB" id="A0A9P4P491"/>
<feature type="compositionally biased region" description="Basic and acidic residues" evidence="4">
    <location>
        <begin position="409"/>
        <end position="420"/>
    </location>
</feature>
<accession>A0A9P4P491</accession>
<dbReference type="InterPro" id="IPR050883">
    <property type="entry name" value="PNGase"/>
</dbReference>
<dbReference type="GO" id="GO:0005634">
    <property type="term" value="C:nucleus"/>
    <property type="evidence" value="ECO:0007669"/>
    <property type="project" value="TreeGrafter"/>
</dbReference>
<dbReference type="SMART" id="SM00460">
    <property type="entry name" value="TGc"/>
    <property type="match status" value="1"/>
</dbReference>
<feature type="domain" description="Transglutaminase-like" evidence="5">
    <location>
        <begin position="235"/>
        <end position="290"/>
    </location>
</feature>
<dbReference type="InterPro" id="IPR002931">
    <property type="entry name" value="Transglutaminase-like"/>
</dbReference>